<keyword evidence="2" id="KW-0238">DNA-binding</keyword>
<dbReference type="GO" id="GO:0043565">
    <property type="term" value="F:sequence-specific DNA binding"/>
    <property type="evidence" value="ECO:0007669"/>
    <property type="project" value="InterPro"/>
</dbReference>
<dbReference type="Proteomes" id="UP000011867">
    <property type="component" value="Chromosome"/>
</dbReference>
<dbReference type="KEGG" id="nmo:Nmlp_3917"/>
<dbReference type="InterPro" id="IPR000485">
    <property type="entry name" value="AsnC-type_HTH_dom"/>
</dbReference>
<evidence type="ECO:0000256" key="1">
    <source>
        <dbReference type="ARBA" id="ARBA00023015"/>
    </source>
</evidence>
<dbReference type="GO" id="GO:0005829">
    <property type="term" value="C:cytosol"/>
    <property type="evidence" value="ECO:0007669"/>
    <property type="project" value="TreeGrafter"/>
</dbReference>
<protein>
    <submittedName>
        <fullName evidence="5">Lrp/AsnC family transcription regulator</fullName>
    </submittedName>
</protein>
<dbReference type="InterPro" id="IPR036390">
    <property type="entry name" value="WH_DNA-bd_sf"/>
</dbReference>
<dbReference type="GeneID" id="14652641"/>
<dbReference type="SUPFAM" id="SSF46785">
    <property type="entry name" value="Winged helix' DNA-binding domain"/>
    <property type="match status" value="1"/>
</dbReference>
<dbReference type="PANTHER" id="PTHR30154:SF34">
    <property type="entry name" value="TRANSCRIPTIONAL REGULATOR AZLB"/>
    <property type="match status" value="1"/>
</dbReference>
<sequence length="147" mass="16415">MTERFEEQLVAALCRDGRADIRDIAATTDVVPTTIQKHLRALEERGTIDGYTAQLNYGELGYGTAVFRLGVELDVIDDVTDRLRERAQFVTVYQTSGPHPVFAIGKFESEAAIAACLRELHDDPDIHRVEADTVVSVRREDDCPIPE</sequence>
<dbReference type="AlphaFoldDB" id="M1XTZ6"/>
<keyword evidence="1" id="KW-0805">Transcription regulation</keyword>
<dbReference type="Pfam" id="PF13412">
    <property type="entry name" value="HTH_24"/>
    <property type="match status" value="1"/>
</dbReference>
<dbReference type="SMART" id="SM00344">
    <property type="entry name" value="HTH_ASNC"/>
    <property type="match status" value="1"/>
</dbReference>
<dbReference type="PANTHER" id="PTHR30154">
    <property type="entry name" value="LEUCINE-RESPONSIVE REGULATORY PROTEIN"/>
    <property type="match status" value="1"/>
</dbReference>
<dbReference type="Gene3D" id="1.10.10.10">
    <property type="entry name" value="Winged helix-like DNA-binding domain superfamily/Winged helix DNA-binding domain"/>
    <property type="match status" value="1"/>
</dbReference>
<gene>
    <name evidence="5" type="ordered locus">Nmlp_3917</name>
</gene>
<dbReference type="STRING" id="268739.Nmlp_3917"/>
<dbReference type="InterPro" id="IPR019888">
    <property type="entry name" value="Tscrpt_reg_AsnC-like"/>
</dbReference>
<dbReference type="PROSITE" id="PS50956">
    <property type="entry name" value="HTH_ASNC_2"/>
    <property type="match status" value="1"/>
</dbReference>
<keyword evidence="3" id="KW-0804">Transcription</keyword>
<proteinExistence type="predicted"/>
<accession>M1XTZ6</accession>
<dbReference type="HOGENOM" id="CLU_091233_5_4_2"/>
<evidence type="ECO:0000313" key="6">
    <source>
        <dbReference type="Proteomes" id="UP000011867"/>
    </source>
</evidence>
<evidence type="ECO:0000259" key="4">
    <source>
        <dbReference type="PROSITE" id="PS50956"/>
    </source>
</evidence>
<dbReference type="InterPro" id="IPR036388">
    <property type="entry name" value="WH-like_DNA-bd_sf"/>
</dbReference>
<dbReference type="eggNOG" id="arCOG01580">
    <property type="taxonomic scope" value="Archaea"/>
</dbReference>
<evidence type="ECO:0000256" key="2">
    <source>
        <dbReference type="ARBA" id="ARBA00023125"/>
    </source>
</evidence>
<dbReference type="GO" id="GO:0043200">
    <property type="term" value="P:response to amino acid"/>
    <property type="evidence" value="ECO:0007669"/>
    <property type="project" value="TreeGrafter"/>
</dbReference>
<keyword evidence="6" id="KW-1185">Reference proteome</keyword>
<dbReference type="RefSeq" id="WP_015410754.1">
    <property type="nucleotide sequence ID" value="NC_020388.1"/>
</dbReference>
<evidence type="ECO:0000313" key="5">
    <source>
        <dbReference type="EMBL" id="CCQ38028.1"/>
    </source>
</evidence>
<dbReference type="OrthoDB" id="6995at2157"/>
<dbReference type="EMBL" id="HF582854">
    <property type="protein sequence ID" value="CCQ38028.1"/>
    <property type="molecule type" value="Genomic_DNA"/>
</dbReference>
<reference evidence="5 6" key="1">
    <citation type="journal article" date="2013" name="Genome Announc.">
        <title>Genome of the haloarchaeon Natronomonas moolapensis, a neutrophilic member of a previously haloalkaliphilic genus.</title>
        <authorList>
            <person name="Dyall-Smith M.L."/>
            <person name="Pfeiffer F."/>
            <person name="Oberwinkler T."/>
            <person name="Klee K."/>
            <person name="Rampp M."/>
            <person name="Palm P."/>
            <person name="Gross K."/>
            <person name="Schuster S.C."/>
            <person name="Oesterhelt D."/>
        </authorList>
    </citation>
    <scope>NUCLEOTIDE SEQUENCE [LARGE SCALE GENOMIC DNA]</scope>
    <source>
        <strain evidence="6">DSM 18674 / JCM 14361 / 8.8.11</strain>
    </source>
</reference>
<feature type="domain" description="HTH asnC-type" evidence="4">
    <location>
        <begin position="1"/>
        <end position="63"/>
    </location>
</feature>
<name>M1XTZ6_NATM8</name>
<evidence type="ECO:0000256" key="3">
    <source>
        <dbReference type="ARBA" id="ARBA00023163"/>
    </source>
</evidence>
<organism evidence="5 6">
    <name type="scientific">Natronomonas moolapensis (strain DSM 18674 / CECT 7526 / JCM 14361 / 8.8.11)</name>
    <dbReference type="NCBI Taxonomy" id="268739"/>
    <lineage>
        <taxon>Archaea</taxon>
        <taxon>Methanobacteriati</taxon>
        <taxon>Methanobacteriota</taxon>
        <taxon>Stenosarchaea group</taxon>
        <taxon>Halobacteria</taxon>
        <taxon>Halobacteriales</taxon>
        <taxon>Natronomonadaceae</taxon>
        <taxon>Natronomonas</taxon>
    </lineage>
</organism>